<feature type="active site" evidence="6">
    <location>
        <position position="82"/>
    </location>
</feature>
<comment type="catalytic activity">
    <reaction evidence="1 7">
        <text>Cleavage of hydrophobic, N-terminal signal or leader sequences from secreted and periplasmic proteins.</text>
        <dbReference type="EC" id="3.4.21.89"/>
    </reaction>
</comment>
<dbReference type="EC" id="3.4.21.89" evidence="3 7"/>
<keyword evidence="5 7" id="KW-0378">Hydrolase</keyword>
<dbReference type="InterPro" id="IPR019533">
    <property type="entry name" value="Peptidase_S26"/>
</dbReference>
<proteinExistence type="inferred from homology"/>
<dbReference type="PANTHER" id="PTHR43390:SF1">
    <property type="entry name" value="CHLOROPLAST PROCESSING PEPTIDASE"/>
    <property type="match status" value="1"/>
</dbReference>
<dbReference type="InterPro" id="IPR019758">
    <property type="entry name" value="Pept_S26A_signal_pept_1_CS"/>
</dbReference>
<evidence type="ECO:0000256" key="1">
    <source>
        <dbReference type="ARBA" id="ARBA00000677"/>
    </source>
</evidence>
<dbReference type="InterPro" id="IPR036286">
    <property type="entry name" value="LexA/Signal_pep-like_sf"/>
</dbReference>
<comment type="caution">
    <text evidence="9">The sequence shown here is derived from an EMBL/GenBank/DDBJ whole genome shotgun (WGS) entry which is preliminary data.</text>
</comment>
<reference evidence="9" key="1">
    <citation type="journal article" date="2015" name="Nature">
        <title>rRNA introns, odd ribosomes, and small enigmatic genomes across a large radiation of phyla.</title>
        <authorList>
            <person name="Brown C.T."/>
            <person name="Hug L.A."/>
            <person name="Thomas B.C."/>
            <person name="Sharon I."/>
            <person name="Castelle C.J."/>
            <person name="Singh A."/>
            <person name="Wilkins M.J."/>
            <person name="Williams K.H."/>
            <person name="Banfield J.F."/>
        </authorList>
    </citation>
    <scope>NUCLEOTIDE SEQUENCE [LARGE SCALE GENOMIC DNA]</scope>
</reference>
<feature type="active site" evidence="6">
    <location>
        <position position="39"/>
    </location>
</feature>
<dbReference type="GO" id="GO:0016020">
    <property type="term" value="C:membrane"/>
    <property type="evidence" value="ECO:0007669"/>
    <property type="project" value="UniProtKB-SubCell"/>
</dbReference>
<dbReference type="PRINTS" id="PR00727">
    <property type="entry name" value="LEADERPTASE"/>
</dbReference>
<evidence type="ECO:0000256" key="6">
    <source>
        <dbReference type="PIRSR" id="PIRSR600223-1"/>
    </source>
</evidence>
<feature type="domain" description="Peptidase S26" evidence="8">
    <location>
        <begin position="8"/>
        <end position="166"/>
    </location>
</feature>
<dbReference type="GO" id="GO:0009003">
    <property type="term" value="F:signal peptidase activity"/>
    <property type="evidence" value="ECO:0007669"/>
    <property type="project" value="UniProtKB-EC"/>
</dbReference>
<evidence type="ECO:0000256" key="3">
    <source>
        <dbReference type="ARBA" id="ARBA00013208"/>
    </source>
</evidence>
<evidence type="ECO:0000256" key="5">
    <source>
        <dbReference type="ARBA" id="ARBA00022801"/>
    </source>
</evidence>
<comment type="similarity">
    <text evidence="2 7">Belongs to the peptidase S26 family.</text>
</comment>
<dbReference type="AlphaFoldDB" id="A0A837HQZ0"/>
<dbReference type="PROSITE" id="PS00761">
    <property type="entry name" value="SPASE_I_3"/>
    <property type="match status" value="1"/>
</dbReference>
<evidence type="ECO:0000256" key="7">
    <source>
        <dbReference type="RuleBase" id="RU362042"/>
    </source>
</evidence>
<dbReference type="PROSITE" id="PS00501">
    <property type="entry name" value="SPASE_I_1"/>
    <property type="match status" value="1"/>
</dbReference>
<evidence type="ECO:0000256" key="2">
    <source>
        <dbReference type="ARBA" id="ARBA00009370"/>
    </source>
</evidence>
<dbReference type="Pfam" id="PF10502">
    <property type="entry name" value="Peptidase_S26"/>
    <property type="match status" value="1"/>
</dbReference>
<name>A0A837HQZ0_9BACT</name>
<keyword evidence="7" id="KW-1133">Transmembrane helix</keyword>
<dbReference type="Proteomes" id="UP000033998">
    <property type="component" value="Unassembled WGS sequence"/>
</dbReference>
<accession>A0A837HQZ0</accession>
<evidence type="ECO:0000259" key="8">
    <source>
        <dbReference type="Pfam" id="PF10502"/>
    </source>
</evidence>
<dbReference type="Gene3D" id="2.10.109.10">
    <property type="entry name" value="Umud Fragment, subunit A"/>
    <property type="match status" value="1"/>
</dbReference>
<gene>
    <name evidence="9" type="ORF">UT27_C0005G0016</name>
</gene>
<evidence type="ECO:0000313" key="9">
    <source>
        <dbReference type="EMBL" id="KKR01816.1"/>
    </source>
</evidence>
<dbReference type="CDD" id="cd06530">
    <property type="entry name" value="S26_SPase_I"/>
    <property type="match status" value="1"/>
</dbReference>
<dbReference type="GO" id="GO:0004252">
    <property type="term" value="F:serine-type endopeptidase activity"/>
    <property type="evidence" value="ECO:0007669"/>
    <property type="project" value="InterPro"/>
</dbReference>
<evidence type="ECO:0000313" key="10">
    <source>
        <dbReference type="Proteomes" id="UP000033998"/>
    </source>
</evidence>
<dbReference type="SUPFAM" id="SSF51306">
    <property type="entry name" value="LexA/Signal peptidase"/>
    <property type="match status" value="1"/>
</dbReference>
<organism evidence="9 10">
    <name type="scientific">Candidatus Nomurabacteria bacterium GW2011_GWD2_39_12</name>
    <dbReference type="NCBI Taxonomy" id="1618759"/>
    <lineage>
        <taxon>Bacteria</taxon>
        <taxon>Candidatus Nomuraibacteriota</taxon>
    </lineage>
</organism>
<dbReference type="InterPro" id="IPR019756">
    <property type="entry name" value="Pept_S26A_signal_pept_1_Ser-AS"/>
</dbReference>
<dbReference type="EMBL" id="LBWE01000005">
    <property type="protein sequence ID" value="KKR01816.1"/>
    <property type="molecule type" value="Genomic_DNA"/>
</dbReference>
<keyword evidence="7" id="KW-0472">Membrane</keyword>
<feature type="transmembrane region" description="Helical" evidence="7">
    <location>
        <begin position="12"/>
        <end position="35"/>
    </location>
</feature>
<sequence>MEKEKFDWREFVRFAAITLVIVIPVRILVASPFVVSGSSMYPTFSNGNYLIIDKISYRLTEPKRDDVVVFRYPNDTTKFFIKRIIGLPFETIDIKGSVVTITSENKKEGFKLVEPYVKNTGNDNTHYELKADEYFVMGDNRTASSDSRYWGAVSRKLLEGKAFLRLLPISKIDIWPGYYEYKE</sequence>
<dbReference type="PANTHER" id="PTHR43390">
    <property type="entry name" value="SIGNAL PEPTIDASE I"/>
    <property type="match status" value="1"/>
</dbReference>
<keyword evidence="4 7" id="KW-0645">Protease</keyword>
<protein>
    <recommendedName>
        <fullName evidence="3 7">Signal peptidase I</fullName>
        <ecNumber evidence="3 7">3.4.21.89</ecNumber>
    </recommendedName>
</protein>
<keyword evidence="7" id="KW-0812">Transmembrane</keyword>
<evidence type="ECO:0000256" key="4">
    <source>
        <dbReference type="ARBA" id="ARBA00022670"/>
    </source>
</evidence>
<comment type="subcellular location">
    <subcellularLocation>
        <location evidence="7">Membrane</location>
        <topology evidence="7">Single-pass type II membrane protein</topology>
    </subcellularLocation>
</comment>
<dbReference type="InterPro" id="IPR000223">
    <property type="entry name" value="Pept_S26A_signal_pept_1"/>
</dbReference>
<dbReference type="GO" id="GO:0006465">
    <property type="term" value="P:signal peptide processing"/>
    <property type="evidence" value="ECO:0007669"/>
    <property type="project" value="InterPro"/>
</dbReference>
<dbReference type="NCBIfam" id="TIGR02227">
    <property type="entry name" value="sigpep_I_bact"/>
    <property type="match status" value="1"/>
</dbReference>